<comment type="pathway">
    <text evidence="1 10">Amino-acid biosynthesis; L-lysine biosynthesis via DAP pathway; (S)-tetrahydrodipicolinate from L-aspartate: step 1/4.</text>
</comment>
<dbReference type="Gene3D" id="1.20.120.1320">
    <property type="entry name" value="Aspartokinase, catalytic domain"/>
    <property type="match status" value="1"/>
</dbReference>
<keyword evidence="5 9" id="KW-0418">Kinase</keyword>
<dbReference type="Pfam" id="PF00696">
    <property type="entry name" value="AA_kinase"/>
    <property type="match status" value="1"/>
</dbReference>
<evidence type="ECO:0000256" key="3">
    <source>
        <dbReference type="ARBA" id="ARBA00022679"/>
    </source>
</evidence>
<dbReference type="Proteomes" id="UP000823604">
    <property type="component" value="Unassembled WGS sequence"/>
</dbReference>
<dbReference type="InterPro" id="IPR002912">
    <property type="entry name" value="ACT_dom"/>
</dbReference>
<dbReference type="InterPro" id="IPR045865">
    <property type="entry name" value="ACT-like_dom_sf"/>
</dbReference>
<evidence type="ECO:0000313" key="12">
    <source>
        <dbReference type="EMBL" id="MBO8472169.1"/>
    </source>
</evidence>
<feature type="binding site" evidence="8">
    <location>
        <begin position="270"/>
        <end position="271"/>
    </location>
    <ligand>
        <name>ATP</name>
        <dbReference type="ChEBI" id="CHEBI:30616"/>
    </ligand>
</feature>
<sequence>MIVMKFGGTSVADAQAIKRVMSIVGGRLDKAPVIVVSALSKVTDSLYKICDFAENGDLIEAEMLVENIRDRHLKLIDELIEDEKYSSEARGHTDSLCDNLKKLVDVICDLGELSERSRARIISTGEYLSSGIICCALNASGISTNFLDARKLIITDENYLKGEPDLHRISLKVPEIIGRAYKALDGTPVSAVITQGFVSATENGVPTVLGRGGSDYSASLIGMAMNAEEIEIWTDVDGVHTADPRRVEETKSLEAISFREAADMAHSGAKVLHPSTMEPAVGKNIPIKVLNSMNPSAKGTVIKQESDIRSGVKSVSCKENVRMLNIFSSRVYNSSGFLSRVFSIFGKHHFSFDLITVSEGSVSVTIGEDDDIQEMMEELSGFATVFIETGKSQIAIVGKDMAAEKDVLGRIFGVLEGHRIYLMSMGAAGGSLSLVVDKNELNCIIRDLHKVLFADESGD</sequence>
<evidence type="ECO:0000256" key="4">
    <source>
        <dbReference type="ARBA" id="ARBA00022741"/>
    </source>
</evidence>
<evidence type="ECO:0000256" key="5">
    <source>
        <dbReference type="ARBA" id="ARBA00022777"/>
    </source>
</evidence>
<dbReference type="SUPFAM" id="SSF55021">
    <property type="entry name" value="ACT-like"/>
    <property type="match status" value="2"/>
</dbReference>
<dbReference type="EMBL" id="JADIMA010000008">
    <property type="protein sequence ID" value="MBO8472169.1"/>
    <property type="molecule type" value="Genomic_DNA"/>
</dbReference>
<reference evidence="12" key="1">
    <citation type="submission" date="2020-10" db="EMBL/GenBank/DDBJ databases">
        <authorList>
            <person name="Gilroy R."/>
        </authorList>
    </citation>
    <scope>NUCLEOTIDE SEQUENCE</scope>
    <source>
        <strain evidence="12">B1-8020</strain>
    </source>
</reference>
<evidence type="ECO:0000256" key="8">
    <source>
        <dbReference type="PIRSR" id="PIRSR000726-1"/>
    </source>
</evidence>
<comment type="caution">
    <text evidence="12">The sequence shown here is derived from an EMBL/GenBank/DDBJ whole genome shotgun (WGS) entry which is preliminary data.</text>
</comment>
<feature type="binding site" evidence="8">
    <location>
        <begin position="234"/>
        <end position="235"/>
    </location>
    <ligand>
        <name>ATP</name>
        <dbReference type="ChEBI" id="CHEBI:30616"/>
    </ligand>
</feature>
<comment type="pathway">
    <text evidence="10">Amino-acid biosynthesis; L-threonine biosynthesis; L-threonine from L-aspartate: step 1/5.</text>
</comment>
<dbReference type="NCBIfam" id="TIGR00657">
    <property type="entry name" value="asp_kinases"/>
    <property type="match status" value="1"/>
</dbReference>
<keyword evidence="4 8" id="KW-0547">Nucleotide-binding</keyword>
<dbReference type="GO" id="GO:0005829">
    <property type="term" value="C:cytosol"/>
    <property type="evidence" value="ECO:0007669"/>
    <property type="project" value="TreeGrafter"/>
</dbReference>
<comment type="pathway">
    <text evidence="10">Amino-acid biosynthesis; L-methionine biosynthesis via de novo pathway; L-homoserine from L-aspartate: step 1/3.</text>
</comment>
<comment type="catalytic activity">
    <reaction evidence="7 9">
        <text>L-aspartate + ATP = 4-phospho-L-aspartate + ADP</text>
        <dbReference type="Rhea" id="RHEA:23776"/>
        <dbReference type="ChEBI" id="CHEBI:29991"/>
        <dbReference type="ChEBI" id="CHEBI:30616"/>
        <dbReference type="ChEBI" id="CHEBI:57535"/>
        <dbReference type="ChEBI" id="CHEBI:456216"/>
        <dbReference type="EC" id="2.7.2.4"/>
    </reaction>
</comment>
<dbReference type="PROSITE" id="PS00324">
    <property type="entry name" value="ASPARTOKINASE"/>
    <property type="match status" value="1"/>
</dbReference>
<dbReference type="Gene3D" id="3.40.1160.10">
    <property type="entry name" value="Acetylglutamate kinase-like"/>
    <property type="match status" value="1"/>
</dbReference>
<feature type="binding site" evidence="8">
    <location>
        <position position="43"/>
    </location>
    <ligand>
        <name>substrate</name>
    </ligand>
</feature>
<dbReference type="CDD" id="cd04243">
    <property type="entry name" value="AAK_AK-HSDH-like"/>
    <property type="match status" value="1"/>
</dbReference>
<dbReference type="InterPro" id="IPR005260">
    <property type="entry name" value="Asp_kin_monofn"/>
</dbReference>
<evidence type="ECO:0000259" key="11">
    <source>
        <dbReference type="PROSITE" id="PS51671"/>
    </source>
</evidence>
<dbReference type="InterPro" id="IPR042199">
    <property type="entry name" value="AsparK_Bifunc_asparK/hSer_DH"/>
</dbReference>
<evidence type="ECO:0000256" key="9">
    <source>
        <dbReference type="RuleBase" id="RU003448"/>
    </source>
</evidence>
<evidence type="ECO:0000256" key="10">
    <source>
        <dbReference type="RuleBase" id="RU004249"/>
    </source>
</evidence>
<protein>
    <recommendedName>
        <fullName evidence="9">Aspartokinase</fullName>
        <ecNumber evidence="9">2.7.2.4</ecNumber>
    </recommendedName>
</protein>
<dbReference type="PANTHER" id="PTHR21499">
    <property type="entry name" value="ASPARTATE KINASE"/>
    <property type="match status" value="1"/>
</dbReference>
<dbReference type="InterPro" id="IPR001048">
    <property type="entry name" value="Asp/Glu/Uridylate_kinase"/>
</dbReference>
<evidence type="ECO:0000256" key="2">
    <source>
        <dbReference type="ARBA" id="ARBA00010122"/>
    </source>
</evidence>
<dbReference type="InterPro" id="IPR001341">
    <property type="entry name" value="Asp_kinase"/>
</dbReference>
<dbReference type="GO" id="GO:0009089">
    <property type="term" value="P:lysine biosynthetic process via diaminopimelate"/>
    <property type="evidence" value="ECO:0007669"/>
    <property type="project" value="InterPro"/>
</dbReference>
<keyword evidence="10" id="KW-0028">Amino-acid biosynthesis</keyword>
<gene>
    <name evidence="12" type="ORF">IAB81_00865</name>
</gene>
<accession>A0A9D9IG72</accession>
<dbReference type="GO" id="GO:0009090">
    <property type="term" value="P:homoserine biosynthetic process"/>
    <property type="evidence" value="ECO:0007669"/>
    <property type="project" value="TreeGrafter"/>
</dbReference>
<feature type="domain" description="ACT" evidence="11">
    <location>
        <begin position="326"/>
        <end position="394"/>
    </location>
</feature>
<dbReference type="InterPro" id="IPR018042">
    <property type="entry name" value="Aspartate_kinase_CS"/>
</dbReference>
<dbReference type="SUPFAM" id="SSF53633">
    <property type="entry name" value="Carbamate kinase-like"/>
    <property type="match status" value="1"/>
</dbReference>
<reference evidence="12" key="2">
    <citation type="journal article" date="2021" name="PeerJ">
        <title>Extensive microbial diversity within the chicken gut microbiome revealed by metagenomics and culture.</title>
        <authorList>
            <person name="Gilroy R."/>
            <person name="Ravi A."/>
            <person name="Getino M."/>
            <person name="Pursley I."/>
            <person name="Horton D.L."/>
            <person name="Alikhan N.F."/>
            <person name="Baker D."/>
            <person name="Gharbi K."/>
            <person name="Hall N."/>
            <person name="Watson M."/>
            <person name="Adriaenssens E.M."/>
            <person name="Foster-Nyarko E."/>
            <person name="Jarju S."/>
            <person name="Secka A."/>
            <person name="Antonio M."/>
            <person name="Oren A."/>
            <person name="Chaudhuri R.R."/>
            <person name="La Ragione R."/>
            <person name="Hildebrand F."/>
            <person name="Pallen M.J."/>
        </authorList>
    </citation>
    <scope>NUCLEOTIDE SEQUENCE</scope>
    <source>
        <strain evidence="12">B1-8020</strain>
    </source>
</reference>
<dbReference type="PANTHER" id="PTHR21499:SF59">
    <property type="entry name" value="ASPARTOKINASE"/>
    <property type="match status" value="1"/>
</dbReference>
<feature type="binding site" evidence="8">
    <location>
        <position position="245"/>
    </location>
    <ligand>
        <name>ATP</name>
        <dbReference type="ChEBI" id="CHEBI:30616"/>
    </ligand>
</feature>
<dbReference type="InterPro" id="IPR036393">
    <property type="entry name" value="AceGlu_kinase-like_sf"/>
</dbReference>
<dbReference type="AlphaFoldDB" id="A0A9D9IG72"/>
<keyword evidence="6 8" id="KW-0067">ATP-binding</keyword>
<evidence type="ECO:0000256" key="7">
    <source>
        <dbReference type="ARBA" id="ARBA00047872"/>
    </source>
</evidence>
<feature type="binding site" evidence="8">
    <location>
        <position position="126"/>
    </location>
    <ligand>
        <name>substrate</name>
    </ligand>
</feature>
<dbReference type="EC" id="2.7.2.4" evidence="9"/>
<dbReference type="GO" id="GO:0004072">
    <property type="term" value="F:aspartate kinase activity"/>
    <property type="evidence" value="ECO:0007669"/>
    <property type="project" value="UniProtKB-EC"/>
</dbReference>
<name>A0A9D9IG72_9BACT</name>
<feature type="binding site" evidence="8">
    <location>
        <begin position="5"/>
        <end position="8"/>
    </location>
    <ligand>
        <name>ATP</name>
        <dbReference type="ChEBI" id="CHEBI:30616"/>
    </ligand>
</feature>
<organism evidence="12 13">
    <name type="scientific">Candidatus Merdivivens pullicola</name>
    <dbReference type="NCBI Taxonomy" id="2840872"/>
    <lineage>
        <taxon>Bacteria</taxon>
        <taxon>Pseudomonadati</taxon>
        <taxon>Bacteroidota</taxon>
        <taxon>Bacteroidia</taxon>
        <taxon>Bacteroidales</taxon>
        <taxon>Muribaculaceae</taxon>
        <taxon>Muribaculaceae incertae sedis</taxon>
        <taxon>Candidatus Merdivivens</taxon>
    </lineage>
</organism>
<evidence type="ECO:0000313" key="13">
    <source>
        <dbReference type="Proteomes" id="UP000823604"/>
    </source>
</evidence>
<comment type="similarity">
    <text evidence="2 9">Belongs to the aspartokinase family.</text>
</comment>
<evidence type="ECO:0000256" key="6">
    <source>
        <dbReference type="ARBA" id="ARBA00022840"/>
    </source>
</evidence>
<dbReference type="GO" id="GO:0005524">
    <property type="term" value="F:ATP binding"/>
    <property type="evidence" value="ECO:0007669"/>
    <property type="project" value="UniProtKB-KW"/>
</dbReference>
<dbReference type="PIRSF" id="PIRSF000726">
    <property type="entry name" value="Asp_kin"/>
    <property type="match status" value="1"/>
</dbReference>
<evidence type="ECO:0000256" key="1">
    <source>
        <dbReference type="ARBA" id="ARBA00004766"/>
    </source>
</evidence>
<proteinExistence type="inferred from homology"/>
<dbReference type="Gene3D" id="3.30.70.260">
    <property type="match status" value="2"/>
</dbReference>
<keyword evidence="3 9" id="KW-0808">Transferase</keyword>
<dbReference type="PROSITE" id="PS51671">
    <property type="entry name" value="ACT"/>
    <property type="match status" value="1"/>
</dbReference>